<accession>A0A485LCS6</accession>
<reference evidence="3 4" key="1">
    <citation type="submission" date="2019-03" db="EMBL/GenBank/DDBJ databases">
        <authorList>
            <person name="Gaulin E."/>
            <person name="Dumas B."/>
        </authorList>
    </citation>
    <scope>NUCLEOTIDE SEQUENCE [LARGE SCALE GENOMIC DNA]</scope>
    <source>
        <strain evidence="3">CBS 568.67</strain>
    </source>
</reference>
<organism evidence="3 4">
    <name type="scientific">Aphanomyces stellatus</name>
    <dbReference type="NCBI Taxonomy" id="120398"/>
    <lineage>
        <taxon>Eukaryota</taxon>
        <taxon>Sar</taxon>
        <taxon>Stramenopiles</taxon>
        <taxon>Oomycota</taxon>
        <taxon>Saprolegniomycetes</taxon>
        <taxon>Saprolegniales</taxon>
        <taxon>Verrucalvaceae</taxon>
        <taxon>Aphanomyces</taxon>
    </lineage>
</organism>
<gene>
    <name evidence="3" type="primary">Aste57867_18912</name>
    <name evidence="2" type="ORF">As57867_018848</name>
    <name evidence="3" type="ORF">ASTE57867_18912</name>
</gene>
<protein>
    <submittedName>
        <fullName evidence="3">Aste57867_18912 protein</fullName>
    </submittedName>
</protein>
<evidence type="ECO:0000313" key="3">
    <source>
        <dbReference type="EMBL" id="VFT95644.1"/>
    </source>
</evidence>
<proteinExistence type="predicted"/>
<dbReference type="AlphaFoldDB" id="A0A485LCS6"/>
<evidence type="ECO:0000313" key="4">
    <source>
        <dbReference type="Proteomes" id="UP000332933"/>
    </source>
</evidence>
<dbReference type="EMBL" id="CAADRA010006444">
    <property type="protein sequence ID" value="VFT95644.1"/>
    <property type="molecule type" value="Genomic_DNA"/>
</dbReference>
<sequence>MPEHAHDHRSPKVEIDAAADELMKKRMRQNVKMQRYRKRLVERADILRAEVAHLEADIDAYVVHQQERLRAAPKALPWKEVARAMQEDLDLTKKDNLALRRLCDSQAAISLAMKRWVASSVSLLTSPSGNTVLSWRHVTIGTDPASRVRAFDWITRHLYHNTDYMLQQYLFPSASSSEIVNDYIVDVSNAHGLQYIRRHQISVPYSLEAVRDYFARPYCAHMGGSAFPPSNLANSAAVIAADDQMLRYYDGKLEYAHCSKAGGRALVHTLVREFNDPNRAVFVMQNVHDDALLPNDAIQRNRMRWVVLERISPNETKIRMLAIMSRRFSKHGFVPLVEEALEWGLDVRASMVDSLLEDATERRVNHHIYQICKSEPSCARDVDEALAGKSVC</sequence>
<keyword evidence="1" id="KW-0175">Coiled coil</keyword>
<name>A0A485LCS6_9STRA</name>
<reference evidence="2" key="2">
    <citation type="submission" date="2019-06" db="EMBL/GenBank/DDBJ databases">
        <title>Genomics analysis of Aphanomyces spp. identifies a new class of oomycete effector associated with host adaptation.</title>
        <authorList>
            <person name="Gaulin E."/>
        </authorList>
    </citation>
    <scope>NUCLEOTIDE SEQUENCE</scope>
    <source>
        <strain evidence="2">CBS 578.67</strain>
    </source>
</reference>
<keyword evidence="4" id="KW-1185">Reference proteome</keyword>
<dbReference type="EMBL" id="VJMH01006423">
    <property type="protein sequence ID" value="KAF0689675.1"/>
    <property type="molecule type" value="Genomic_DNA"/>
</dbReference>
<feature type="coiled-coil region" evidence="1">
    <location>
        <begin position="19"/>
        <end position="57"/>
    </location>
</feature>
<dbReference type="Proteomes" id="UP000332933">
    <property type="component" value="Unassembled WGS sequence"/>
</dbReference>
<evidence type="ECO:0000256" key="1">
    <source>
        <dbReference type="SAM" id="Coils"/>
    </source>
</evidence>
<evidence type="ECO:0000313" key="2">
    <source>
        <dbReference type="EMBL" id="KAF0689675.1"/>
    </source>
</evidence>